<accession>A0A8S2B747</accession>
<evidence type="ECO:0000256" key="6">
    <source>
        <dbReference type="SAM" id="SignalP"/>
    </source>
</evidence>
<dbReference type="AlphaFoldDB" id="A0A8S2B747"/>
<evidence type="ECO:0000256" key="4">
    <source>
        <dbReference type="ARBA" id="ARBA00022729"/>
    </source>
</evidence>
<keyword evidence="5" id="KW-1015">Disulfide bond</keyword>
<keyword evidence="4 6" id="KW-0732">Signal</keyword>
<evidence type="ECO:0000313" key="8">
    <source>
        <dbReference type="Proteomes" id="UP000682877"/>
    </source>
</evidence>
<comment type="subcellular location">
    <subcellularLocation>
        <location evidence="1">Secreted</location>
    </subcellularLocation>
</comment>
<evidence type="ECO:0000256" key="2">
    <source>
        <dbReference type="ARBA" id="ARBA00006722"/>
    </source>
</evidence>
<proteinExistence type="inferred from homology"/>
<name>A0A8S2B747_ARAAE</name>
<comment type="similarity">
    <text evidence="2">Belongs to the DEFL family.</text>
</comment>
<reference evidence="7" key="1">
    <citation type="submission" date="2021-01" db="EMBL/GenBank/DDBJ databases">
        <authorList>
            <person name="Bezrukov I."/>
        </authorList>
    </citation>
    <scope>NUCLEOTIDE SEQUENCE</scope>
</reference>
<feature type="chain" id="PRO_5035759700" evidence="6">
    <location>
        <begin position="27"/>
        <end position="86"/>
    </location>
</feature>
<evidence type="ECO:0000256" key="5">
    <source>
        <dbReference type="ARBA" id="ARBA00023157"/>
    </source>
</evidence>
<feature type="signal peptide" evidence="6">
    <location>
        <begin position="1"/>
        <end position="26"/>
    </location>
</feature>
<dbReference type="Proteomes" id="UP000682877">
    <property type="component" value="Chromosome 8"/>
</dbReference>
<dbReference type="GO" id="GO:0005576">
    <property type="term" value="C:extracellular region"/>
    <property type="evidence" value="ECO:0007669"/>
    <property type="project" value="UniProtKB-SubCell"/>
</dbReference>
<keyword evidence="8" id="KW-1185">Reference proteome</keyword>
<dbReference type="GO" id="GO:0007165">
    <property type="term" value="P:signal transduction"/>
    <property type="evidence" value="ECO:0007669"/>
    <property type="project" value="InterPro"/>
</dbReference>
<dbReference type="EMBL" id="LR999458">
    <property type="protein sequence ID" value="CAE6232682.1"/>
    <property type="molecule type" value="Genomic_DNA"/>
</dbReference>
<dbReference type="InterPro" id="IPR010682">
    <property type="entry name" value="SCRL"/>
</dbReference>
<evidence type="ECO:0000256" key="3">
    <source>
        <dbReference type="ARBA" id="ARBA00022525"/>
    </source>
</evidence>
<sequence length="86" mass="9762">MRSTTLFMFACAIMLLVLSQVQEMEARKTKVCEKTSIWSDRINRCNGDKNNQNAVCVKAFADDGVKVFQCRCSPDEELLCYCHTAC</sequence>
<organism evidence="7 8">
    <name type="scientific">Arabidopsis arenosa</name>
    <name type="common">Sand rock-cress</name>
    <name type="synonym">Cardaminopsis arenosa</name>
    <dbReference type="NCBI Taxonomy" id="38785"/>
    <lineage>
        <taxon>Eukaryota</taxon>
        <taxon>Viridiplantae</taxon>
        <taxon>Streptophyta</taxon>
        <taxon>Embryophyta</taxon>
        <taxon>Tracheophyta</taxon>
        <taxon>Spermatophyta</taxon>
        <taxon>Magnoliopsida</taxon>
        <taxon>eudicotyledons</taxon>
        <taxon>Gunneridae</taxon>
        <taxon>Pentapetalae</taxon>
        <taxon>rosids</taxon>
        <taxon>malvids</taxon>
        <taxon>Brassicales</taxon>
        <taxon>Brassicaceae</taxon>
        <taxon>Camelineae</taxon>
        <taxon>Arabidopsis</taxon>
    </lineage>
</organism>
<gene>
    <name evidence="7" type="ORF">AARE701A_LOCUS21139</name>
</gene>
<keyword evidence="3" id="KW-0964">Secreted</keyword>
<evidence type="ECO:0000256" key="1">
    <source>
        <dbReference type="ARBA" id="ARBA00004613"/>
    </source>
</evidence>
<evidence type="ECO:0000313" key="7">
    <source>
        <dbReference type="EMBL" id="CAE6232682.1"/>
    </source>
</evidence>
<protein>
    <submittedName>
        <fullName evidence="7">Uncharacterized protein</fullName>
    </submittedName>
</protein>
<dbReference type="Pfam" id="PF06876">
    <property type="entry name" value="SCRL"/>
    <property type="match status" value="1"/>
</dbReference>